<keyword evidence="4" id="KW-0539">Nucleus</keyword>
<dbReference type="GeneID" id="63820635"/>
<feature type="compositionally biased region" description="Low complexity" evidence="5">
    <location>
        <begin position="408"/>
        <end position="424"/>
    </location>
</feature>
<evidence type="ECO:0000256" key="2">
    <source>
        <dbReference type="ARBA" id="ARBA00023125"/>
    </source>
</evidence>
<dbReference type="InterPro" id="IPR009057">
    <property type="entry name" value="Homeodomain-like_sf"/>
</dbReference>
<feature type="region of interest" description="Disordered" evidence="5">
    <location>
        <begin position="401"/>
        <end position="479"/>
    </location>
</feature>
<dbReference type="Pfam" id="PF00249">
    <property type="entry name" value="Myb_DNA-binding"/>
    <property type="match status" value="1"/>
</dbReference>
<evidence type="ECO:0000256" key="1">
    <source>
        <dbReference type="ARBA" id="ARBA00023015"/>
    </source>
</evidence>
<dbReference type="SMART" id="SM00717">
    <property type="entry name" value="SANT"/>
    <property type="match status" value="4"/>
</dbReference>
<evidence type="ECO:0000259" key="7">
    <source>
        <dbReference type="PROSITE" id="PS51294"/>
    </source>
</evidence>
<feature type="domain" description="Myb-like" evidence="6">
    <location>
        <begin position="292"/>
        <end position="342"/>
    </location>
</feature>
<feature type="domain" description="Myb-like" evidence="6">
    <location>
        <begin position="343"/>
        <end position="395"/>
    </location>
</feature>
<dbReference type="OrthoDB" id="2143914at2759"/>
<sequence>MTSVQEIQDGVQKALQANKDHNYALKVYSERLEAEIETLDKLLAAADVSDNEDELELDAGGIVMIPGSVKTLDLIPSSDLIAEGSPFHEEASRRERYLELTAIHQWKNSELDAIADAVRSENYRIHALEAQTRGQQAFSRPGDVPAGFLEHNMRGIDWERVASKVSAAGSPIVQRSAKECEIRWLGDRHPRFNHSPWAQSEIVRVRELVAGAIEGQVDWTDIAAKLGTRRTPIDCMRHAVIRRTHVWTPESDERLLHAIHMYGVDNWNLVARYVSEDATPPQCQSRYTRSLDPDIKRGPWTEEEDAMLQRCITVFGHSWIDVASFIPGRSNEQCRERYQESVGPTGGKGKWTPEEDEALLRAAEQVKDLSWKAISRLLANGRTDNMCRSRYAILMKRKQCDGTTTPKTAEASASATRSESRASSVFTERSLSVQTPRSFQHVEVTPSSEIFPPSTASETNVPRPRPRPQPRYRQDGVADSTSVDANLVTPAEVPAASPTVLQADGQPAMDMKPSEQRSADGSATATVLKSRASKTTKRQLLDEIADRSTRKRRKKSVKDAEVVTTNSQTSVRVPFTGLL</sequence>
<dbReference type="PANTHER" id="PTHR46621">
    <property type="entry name" value="SNRNA-ACTIVATING PROTEIN COMPLEX SUBUNIT 4"/>
    <property type="match status" value="1"/>
</dbReference>
<dbReference type="Pfam" id="PF13921">
    <property type="entry name" value="Myb_DNA-bind_6"/>
    <property type="match status" value="1"/>
</dbReference>
<dbReference type="CDD" id="cd00167">
    <property type="entry name" value="SANT"/>
    <property type="match status" value="4"/>
</dbReference>
<dbReference type="EMBL" id="KV427605">
    <property type="protein sequence ID" value="KZT12926.1"/>
    <property type="molecule type" value="Genomic_DNA"/>
</dbReference>
<keyword evidence="1" id="KW-0805">Transcription regulation</keyword>
<feature type="compositionally biased region" description="Basic and acidic residues" evidence="5">
    <location>
        <begin position="539"/>
        <end position="548"/>
    </location>
</feature>
<evidence type="ECO:0000259" key="6">
    <source>
        <dbReference type="PROSITE" id="PS50090"/>
    </source>
</evidence>
<dbReference type="InterPro" id="IPR001005">
    <property type="entry name" value="SANT/Myb"/>
</dbReference>
<evidence type="ECO:0000313" key="8">
    <source>
        <dbReference type="EMBL" id="KZT12926.1"/>
    </source>
</evidence>
<evidence type="ECO:0000256" key="3">
    <source>
        <dbReference type="ARBA" id="ARBA00023163"/>
    </source>
</evidence>
<proteinExistence type="predicted"/>
<evidence type="ECO:0008006" key="10">
    <source>
        <dbReference type="Google" id="ProtNLM"/>
    </source>
</evidence>
<feature type="domain" description="HTH myb-type" evidence="7">
    <location>
        <begin position="343"/>
        <end position="399"/>
    </location>
</feature>
<dbReference type="GO" id="GO:0000978">
    <property type="term" value="F:RNA polymerase II cis-regulatory region sequence-specific DNA binding"/>
    <property type="evidence" value="ECO:0007669"/>
    <property type="project" value="TreeGrafter"/>
</dbReference>
<dbReference type="STRING" id="1314785.A0A165IDE2"/>
<dbReference type="GO" id="GO:0019185">
    <property type="term" value="C:snRNA-activating protein complex"/>
    <property type="evidence" value="ECO:0007669"/>
    <property type="project" value="TreeGrafter"/>
</dbReference>
<dbReference type="InParanoid" id="A0A165IDE2"/>
<feature type="domain" description="HTH myb-type" evidence="7">
    <location>
        <begin position="292"/>
        <end position="339"/>
    </location>
</feature>
<dbReference type="InterPro" id="IPR017930">
    <property type="entry name" value="Myb_dom"/>
</dbReference>
<dbReference type="Proteomes" id="UP000076871">
    <property type="component" value="Unassembled WGS sequence"/>
</dbReference>
<keyword evidence="2" id="KW-0238">DNA-binding</keyword>
<dbReference type="InterPro" id="IPR051575">
    <property type="entry name" value="Myb-like_DNA-bd"/>
</dbReference>
<evidence type="ECO:0000313" key="9">
    <source>
        <dbReference type="Proteomes" id="UP000076871"/>
    </source>
</evidence>
<evidence type="ECO:0000256" key="4">
    <source>
        <dbReference type="ARBA" id="ARBA00023242"/>
    </source>
</evidence>
<dbReference type="SUPFAM" id="SSF46689">
    <property type="entry name" value="Homeodomain-like"/>
    <property type="match status" value="3"/>
</dbReference>
<dbReference type="Gene3D" id="1.10.10.60">
    <property type="entry name" value="Homeodomain-like"/>
    <property type="match status" value="3"/>
</dbReference>
<dbReference type="GO" id="GO:0042795">
    <property type="term" value="P:snRNA transcription by RNA polymerase II"/>
    <property type="evidence" value="ECO:0007669"/>
    <property type="project" value="TreeGrafter"/>
</dbReference>
<dbReference type="PROSITE" id="PS51294">
    <property type="entry name" value="HTH_MYB"/>
    <property type="match status" value="2"/>
</dbReference>
<feature type="compositionally biased region" description="Polar residues" evidence="5">
    <location>
        <begin position="425"/>
        <end position="438"/>
    </location>
</feature>
<keyword evidence="3" id="KW-0804">Transcription</keyword>
<dbReference type="GO" id="GO:0042796">
    <property type="term" value="P:snRNA transcription by RNA polymerase III"/>
    <property type="evidence" value="ECO:0007669"/>
    <property type="project" value="TreeGrafter"/>
</dbReference>
<reference evidence="8 9" key="1">
    <citation type="journal article" date="2016" name="Mol. Biol. Evol.">
        <title>Comparative Genomics of Early-Diverging Mushroom-Forming Fungi Provides Insights into the Origins of Lignocellulose Decay Capabilities.</title>
        <authorList>
            <person name="Nagy L.G."/>
            <person name="Riley R."/>
            <person name="Tritt A."/>
            <person name="Adam C."/>
            <person name="Daum C."/>
            <person name="Floudas D."/>
            <person name="Sun H."/>
            <person name="Yadav J.S."/>
            <person name="Pangilinan J."/>
            <person name="Larsson K.H."/>
            <person name="Matsuura K."/>
            <person name="Barry K."/>
            <person name="Labutti K."/>
            <person name="Kuo R."/>
            <person name="Ohm R.A."/>
            <person name="Bhattacharya S.S."/>
            <person name="Shirouzu T."/>
            <person name="Yoshinaga Y."/>
            <person name="Martin F.M."/>
            <person name="Grigoriev I.V."/>
            <person name="Hibbett D.S."/>
        </authorList>
    </citation>
    <scope>NUCLEOTIDE SEQUENCE [LARGE SCALE GENOMIC DNA]</scope>
    <source>
        <strain evidence="8 9">93-53</strain>
    </source>
</reference>
<dbReference type="PROSITE" id="PS50090">
    <property type="entry name" value="MYB_LIKE"/>
    <property type="match status" value="3"/>
</dbReference>
<protein>
    <recommendedName>
        <fullName evidence="10">snRNA-activating protein complex subunit 4</fullName>
    </recommendedName>
</protein>
<organism evidence="8 9">
    <name type="scientific">Laetiporus sulphureus 93-53</name>
    <dbReference type="NCBI Taxonomy" id="1314785"/>
    <lineage>
        <taxon>Eukaryota</taxon>
        <taxon>Fungi</taxon>
        <taxon>Dikarya</taxon>
        <taxon>Basidiomycota</taxon>
        <taxon>Agaricomycotina</taxon>
        <taxon>Agaricomycetes</taxon>
        <taxon>Polyporales</taxon>
        <taxon>Laetiporus</taxon>
    </lineage>
</organism>
<gene>
    <name evidence="8" type="ORF">LAESUDRAFT_640535</name>
</gene>
<name>A0A165IDE2_9APHY</name>
<feature type="region of interest" description="Disordered" evidence="5">
    <location>
        <begin position="504"/>
        <end position="561"/>
    </location>
</feature>
<keyword evidence="9" id="KW-1185">Reference proteome</keyword>
<accession>A0A165IDE2</accession>
<dbReference type="GO" id="GO:0001006">
    <property type="term" value="F:RNA polymerase III type 3 promoter sequence-specific DNA binding"/>
    <property type="evidence" value="ECO:0007669"/>
    <property type="project" value="TreeGrafter"/>
</dbReference>
<dbReference type="AlphaFoldDB" id="A0A165IDE2"/>
<dbReference type="PANTHER" id="PTHR46621:SF1">
    <property type="entry name" value="SNRNA-ACTIVATING PROTEIN COMPLEX SUBUNIT 4"/>
    <property type="match status" value="1"/>
</dbReference>
<evidence type="ECO:0000256" key="5">
    <source>
        <dbReference type="SAM" id="MobiDB-lite"/>
    </source>
</evidence>
<dbReference type="RefSeq" id="XP_040770436.1">
    <property type="nucleotide sequence ID" value="XM_040903605.1"/>
</dbReference>
<feature type="domain" description="Myb-like" evidence="6">
    <location>
        <begin position="247"/>
        <end position="291"/>
    </location>
</feature>